<accession>A0A246K520</accession>
<dbReference type="AlphaFoldDB" id="A0A246K520"/>
<gene>
    <name evidence="3" type="ORF">CDQ91_01185</name>
</gene>
<comment type="caution">
    <text evidence="3">The sequence shown here is derived from an EMBL/GenBank/DDBJ whole genome shotgun (WGS) entry which is preliminary data.</text>
</comment>
<proteinExistence type="predicted"/>
<reference evidence="3 4" key="1">
    <citation type="journal article" date="2002" name="Int. J. Syst. Evol. Microbiol.">
        <title>Sphingopyxis witflariensis sp. nov., isolated from activated sludge.</title>
        <authorList>
            <person name="Kampfer P."/>
            <person name="Witzenberger R."/>
            <person name="Denner E.B."/>
            <person name="Busse H.J."/>
            <person name="Neef A."/>
        </authorList>
    </citation>
    <scope>NUCLEOTIDE SEQUENCE [LARGE SCALE GENOMIC DNA]</scope>
    <source>
        <strain evidence="3 4">DSM 14551</strain>
    </source>
</reference>
<dbReference type="Proteomes" id="UP000197097">
    <property type="component" value="Unassembled WGS sequence"/>
</dbReference>
<feature type="transmembrane region" description="Helical" evidence="1">
    <location>
        <begin position="59"/>
        <end position="83"/>
    </location>
</feature>
<feature type="transmembrane region" description="Helical" evidence="1">
    <location>
        <begin position="182"/>
        <end position="199"/>
    </location>
</feature>
<dbReference type="OrthoDB" id="4174975at2"/>
<evidence type="ECO:0000256" key="1">
    <source>
        <dbReference type="SAM" id="Phobius"/>
    </source>
</evidence>
<keyword evidence="4" id="KW-1185">Reference proteome</keyword>
<evidence type="ECO:0000313" key="4">
    <source>
        <dbReference type="Proteomes" id="UP000197097"/>
    </source>
</evidence>
<name>A0A246K520_9SPHN</name>
<dbReference type="Pfam" id="PF14219">
    <property type="entry name" value="DUF4328"/>
    <property type="match status" value="1"/>
</dbReference>
<feature type="domain" description="DUF4328" evidence="2">
    <location>
        <begin position="57"/>
        <end position="204"/>
    </location>
</feature>
<dbReference type="InterPro" id="IPR025565">
    <property type="entry name" value="DUF4328"/>
</dbReference>
<dbReference type="EMBL" id="NISJ01000001">
    <property type="protein sequence ID" value="OWR01073.1"/>
    <property type="molecule type" value="Genomic_DNA"/>
</dbReference>
<organism evidence="3 4">
    <name type="scientific">Sphingopyxis witflariensis</name>
    <dbReference type="NCBI Taxonomy" id="173675"/>
    <lineage>
        <taxon>Bacteria</taxon>
        <taxon>Pseudomonadati</taxon>
        <taxon>Pseudomonadota</taxon>
        <taxon>Alphaproteobacteria</taxon>
        <taxon>Sphingomonadales</taxon>
        <taxon>Sphingomonadaceae</taxon>
        <taxon>Sphingopyxis</taxon>
    </lineage>
</organism>
<feature type="transmembrane region" description="Helical" evidence="1">
    <location>
        <begin position="20"/>
        <end position="39"/>
    </location>
</feature>
<keyword evidence="1" id="KW-0812">Transmembrane</keyword>
<feature type="transmembrane region" description="Helical" evidence="1">
    <location>
        <begin position="142"/>
        <end position="162"/>
    </location>
</feature>
<sequence>MAEMNLTDGIDLLRRRGKILQAVLVGGLLLSVAMMAGQIAELNGTISLEGEEFTPFAMLYGFTAIAYLLLLIGTYILFGMWIYRAAANVVTAQADGFEYSAGWAVGWLFIPIANLFKPYAAMRQIDNASHGRPVNALNEGDWLLRSWWAAWLVVSIAGNISFRLSLRANTPEEIRTGLEIDLFATVVSFILYPLAFLLVRRITQAQQERLNAANIFA</sequence>
<keyword evidence="1" id="KW-0472">Membrane</keyword>
<protein>
    <recommendedName>
        <fullName evidence="2">DUF4328 domain-containing protein</fullName>
    </recommendedName>
</protein>
<evidence type="ECO:0000259" key="2">
    <source>
        <dbReference type="Pfam" id="PF14219"/>
    </source>
</evidence>
<evidence type="ECO:0000313" key="3">
    <source>
        <dbReference type="EMBL" id="OWR01073.1"/>
    </source>
</evidence>
<keyword evidence="1" id="KW-1133">Transmembrane helix</keyword>
<dbReference type="RefSeq" id="WP_088470882.1">
    <property type="nucleotide sequence ID" value="NZ_NISJ01000001.1"/>
</dbReference>